<organism evidence="3 4">
    <name type="scientific">Caenorhabditis bovis</name>
    <dbReference type="NCBI Taxonomy" id="2654633"/>
    <lineage>
        <taxon>Eukaryota</taxon>
        <taxon>Metazoa</taxon>
        <taxon>Ecdysozoa</taxon>
        <taxon>Nematoda</taxon>
        <taxon>Chromadorea</taxon>
        <taxon>Rhabditida</taxon>
        <taxon>Rhabditina</taxon>
        <taxon>Rhabditomorpha</taxon>
        <taxon>Rhabditoidea</taxon>
        <taxon>Rhabditidae</taxon>
        <taxon>Peloderinae</taxon>
        <taxon>Caenorhabditis</taxon>
    </lineage>
</organism>
<sequence>MSSTDSHNNESTETKFAYVVDSLSVTDASIVSNRDCKDYKPEHFVMPQIVPQQGTPQKFVNPFKSPNTTPSKSPKSTPSKSPKSTPSPYKRIRRKRGGKWRRLSVDGSGAETGDDEANNDDNMSAQNTPVKSESRKKVLDMSGSQIVEQFKEQFCNQGMSSENGATVIPQCSSLASDVVPPRRFYCTPSPWHFHLKSSGHNYLNRLTLKKIIYQRFKRKLEQKKLKNAKKLLNARKRKENTIRALRREVSAIQSNKNLHQMLSDKGRVSCDAELDSYRRILCEESIKNSRSNLSRLKMKVEKNDDTFLGTLVRSSNKEVSVQNIESKQDGQDSMELFKTTEHEANGHKKRRRKRAGRRIQKLRELAMKENNDNVVINSL</sequence>
<evidence type="ECO:0000256" key="2">
    <source>
        <dbReference type="SAM" id="MobiDB-lite"/>
    </source>
</evidence>
<dbReference type="AlphaFoldDB" id="A0A8S1EJD8"/>
<reference evidence="3 4" key="1">
    <citation type="submission" date="2020-04" db="EMBL/GenBank/DDBJ databases">
        <authorList>
            <person name="Laetsch R D."/>
            <person name="Stevens L."/>
            <person name="Kumar S."/>
            <person name="Blaxter L. M."/>
        </authorList>
    </citation>
    <scope>NUCLEOTIDE SEQUENCE [LARGE SCALE GENOMIC DNA]</scope>
</reference>
<name>A0A8S1EJD8_9PELO</name>
<feature type="compositionally biased region" description="Polar residues" evidence="2">
    <location>
        <begin position="120"/>
        <end position="131"/>
    </location>
</feature>
<feature type="compositionally biased region" description="Low complexity" evidence="2">
    <location>
        <begin position="62"/>
        <end position="88"/>
    </location>
</feature>
<feature type="region of interest" description="Disordered" evidence="2">
    <location>
        <begin position="44"/>
        <end position="137"/>
    </location>
</feature>
<dbReference type="Proteomes" id="UP000494206">
    <property type="component" value="Unassembled WGS sequence"/>
</dbReference>
<accession>A0A8S1EJD8</accession>
<evidence type="ECO:0000256" key="1">
    <source>
        <dbReference type="SAM" id="Coils"/>
    </source>
</evidence>
<evidence type="ECO:0000313" key="4">
    <source>
        <dbReference type="Proteomes" id="UP000494206"/>
    </source>
</evidence>
<gene>
    <name evidence="3" type="ORF">CBOVIS_LOCUS3985</name>
</gene>
<comment type="caution">
    <text evidence="3">The sequence shown here is derived from an EMBL/GenBank/DDBJ whole genome shotgun (WGS) entry which is preliminary data.</text>
</comment>
<keyword evidence="1" id="KW-0175">Coiled coil</keyword>
<feature type="compositionally biased region" description="Basic residues" evidence="2">
    <location>
        <begin position="90"/>
        <end position="102"/>
    </location>
</feature>
<proteinExistence type="predicted"/>
<evidence type="ECO:0000313" key="3">
    <source>
        <dbReference type="EMBL" id="CAB3401205.1"/>
    </source>
</evidence>
<protein>
    <submittedName>
        <fullName evidence="3">Uncharacterized protein</fullName>
    </submittedName>
</protein>
<keyword evidence="4" id="KW-1185">Reference proteome</keyword>
<dbReference type="EMBL" id="CADEPM010000002">
    <property type="protein sequence ID" value="CAB3401205.1"/>
    <property type="molecule type" value="Genomic_DNA"/>
</dbReference>
<feature type="coiled-coil region" evidence="1">
    <location>
        <begin position="228"/>
        <end position="255"/>
    </location>
</feature>